<feature type="transmembrane region" description="Helical" evidence="6">
    <location>
        <begin position="78"/>
        <end position="103"/>
    </location>
</feature>
<feature type="transmembrane region" description="Helical" evidence="6">
    <location>
        <begin position="432"/>
        <end position="448"/>
    </location>
</feature>
<evidence type="ECO:0000256" key="4">
    <source>
        <dbReference type="ARBA" id="ARBA00022989"/>
    </source>
</evidence>
<accession>D0DVR6</accession>
<evidence type="ECO:0000256" key="1">
    <source>
        <dbReference type="ARBA" id="ARBA00004651"/>
    </source>
</evidence>
<feature type="transmembrane region" description="Helical" evidence="6">
    <location>
        <begin position="140"/>
        <end position="162"/>
    </location>
</feature>
<dbReference type="RefSeq" id="WP_003686505.1">
    <property type="nucleotide sequence ID" value="NZ_GG704708.1"/>
</dbReference>
<evidence type="ECO:0000256" key="3">
    <source>
        <dbReference type="ARBA" id="ARBA00022692"/>
    </source>
</evidence>
<keyword evidence="3 6" id="KW-0812">Transmembrane</keyword>
<evidence type="ECO:0000256" key="6">
    <source>
        <dbReference type="SAM" id="Phobius"/>
    </source>
</evidence>
<dbReference type="EMBL" id="GG704708">
    <property type="protein sequence ID" value="EEX24817.1"/>
    <property type="molecule type" value="Genomic_DNA"/>
</dbReference>
<feature type="transmembrane region" description="Helical" evidence="6">
    <location>
        <begin position="109"/>
        <end position="128"/>
    </location>
</feature>
<gene>
    <name evidence="7" type="ORF">HMPREF0513_01755</name>
</gene>
<dbReference type="AlphaFoldDB" id="D0DVR6"/>
<dbReference type="InterPro" id="IPR050833">
    <property type="entry name" value="Poly_Biosynth_Transport"/>
</dbReference>
<dbReference type="Pfam" id="PF01943">
    <property type="entry name" value="Polysacc_synt"/>
    <property type="match status" value="1"/>
</dbReference>
<name>D0DVR6_LIMFE</name>
<feature type="transmembrane region" description="Helical" evidence="6">
    <location>
        <begin position="408"/>
        <end position="426"/>
    </location>
</feature>
<feature type="transmembrane region" description="Helical" evidence="6">
    <location>
        <begin position="281"/>
        <end position="304"/>
    </location>
</feature>
<dbReference type="PANTHER" id="PTHR30250:SF11">
    <property type="entry name" value="O-ANTIGEN TRANSPORTER-RELATED"/>
    <property type="match status" value="1"/>
</dbReference>
<dbReference type="HOGENOM" id="CLU_022017_7_4_9"/>
<feature type="transmembrane region" description="Helical" evidence="6">
    <location>
        <begin position="352"/>
        <end position="371"/>
    </location>
</feature>
<feature type="transmembrane region" description="Helical" evidence="6">
    <location>
        <begin position="324"/>
        <end position="345"/>
    </location>
</feature>
<feature type="transmembrane region" description="Helical" evidence="6">
    <location>
        <begin position="377"/>
        <end position="396"/>
    </location>
</feature>
<keyword evidence="5 6" id="KW-0472">Membrane</keyword>
<dbReference type="GO" id="GO:0005886">
    <property type="term" value="C:plasma membrane"/>
    <property type="evidence" value="ECO:0007669"/>
    <property type="project" value="UniProtKB-SubCell"/>
</dbReference>
<feature type="transmembrane region" description="Helical" evidence="6">
    <location>
        <begin position="168"/>
        <end position="186"/>
    </location>
</feature>
<keyword evidence="2" id="KW-1003">Cell membrane</keyword>
<evidence type="ECO:0000313" key="7">
    <source>
        <dbReference type="EMBL" id="EEX24817.1"/>
    </source>
</evidence>
<feature type="transmembrane region" description="Helical" evidence="6">
    <location>
        <begin position="12"/>
        <end position="34"/>
    </location>
</feature>
<sequence>MNKYKKLINNSIIFAIGNLGSKFLQFILVPLYSFTLSTSDFGTADFLTQLVYLLTPIVSLELYDAAFRYALDKAENKFVLFNTVNTILLGVSLLVFFVTPFLATIFYNYHIFITAIFLVANVYFSFLSNFVRAIGYVKQFAVSGIVNAFFMGTFSVVLLVFFKLGLRGYLISFSIGLIAGCIYVVLSTGLGRFFRFNSFNKLKLIGMLKYSLPLIPNYFAWWLNSSSDRLFIITMIGASANGIYAMATKIPNLINLLTMIFSQSWQISIVEEYKNKNSKRFVSNVFISFFSILVIGGILIVISIKPIYGLVLDKSYYQGWKLTPLLVLAVIYSGLSILLEGVYIAYKKTFSVLITTIVGAIINVLLTILLIPVMRVYGAALANTISFLVVAMMRMIEIKKLGLLALDMKRILMYHLAFFFVTFITFNEKSVFITMFIGILTVGVLILLDKNIIRQMEVILHKKINKS</sequence>
<evidence type="ECO:0000256" key="5">
    <source>
        <dbReference type="ARBA" id="ARBA00023136"/>
    </source>
</evidence>
<feature type="transmembrane region" description="Helical" evidence="6">
    <location>
        <begin position="46"/>
        <end position="66"/>
    </location>
</feature>
<proteinExistence type="predicted"/>
<dbReference type="Proteomes" id="UP000004920">
    <property type="component" value="Unassembled WGS sequence"/>
</dbReference>
<comment type="subcellular location">
    <subcellularLocation>
        <location evidence="1">Cell membrane</location>
        <topology evidence="1">Multi-pass membrane protein</topology>
    </subcellularLocation>
</comment>
<dbReference type="PANTHER" id="PTHR30250">
    <property type="entry name" value="PST FAMILY PREDICTED COLANIC ACID TRANSPORTER"/>
    <property type="match status" value="1"/>
</dbReference>
<keyword evidence="4 6" id="KW-1133">Transmembrane helix</keyword>
<evidence type="ECO:0000256" key="2">
    <source>
        <dbReference type="ARBA" id="ARBA00022475"/>
    </source>
</evidence>
<dbReference type="InterPro" id="IPR002797">
    <property type="entry name" value="Polysacc_synth"/>
</dbReference>
<organism evidence="7">
    <name type="scientific">Limosilactobacillus fermentum 28-3-CHN</name>
    <dbReference type="NCBI Taxonomy" id="575599"/>
    <lineage>
        <taxon>Bacteria</taxon>
        <taxon>Bacillati</taxon>
        <taxon>Bacillota</taxon>
        <taxon>Bacilli</taxon>
        <taxon>Lactobacillales</taxon>
        <taxon>Lactobacillaceae</taxon>
        <taxon>Limosilactobacillus</taxon>
    </lineage>
</organism>
<protein>
    <submittedName>
        <fullName evidence="7">Polysaccharide biosynthesis protein</fullName>
    </submittedName>
</protein>
<reference evidence="7" key="1">
    <citation type="submission" date="2009-08" db="EMBL/GenBank/DDBJ databases">
        <title>The Genome Sequence of Lactobacillus fermentum 28-3-CHN.</title>
        <authorList>
            <consortium name="The Broad Institute Genome Sequencing Platform"/>
            <person name="Ward D."/>
            <person name="Feldgarden M."/>
            <person name="Earl A."/>
            <person name="Young S.K."/>
            <person name="Zeng Q."/>
            <person name="Koehrsen M."/>
            <person name="Alvarado L."/>
            <person name="Berlin A."/>
            <person name="Bochicchio J."/>
            <person name="Borenstein D."/>
            <person name="Chapman S.B."/>
            <person name="Chen Z."/>
            <person name="Engels R."/>
            <person name="Freedman E."/>
            <person name="Gellesch M."/>
            <person name="Goldberg J."/>
            <person name="Griggs A."/>
            <person name="Gujja S."/>
            <person name="Heilman E."/>
            <person name="Heiman D."/>
            <person name="Hepburn T."/>
            <person name="Howarth C."/>
            <person name="Jen D."/>
            <person name="Larson L."/>
            <person name="Lewis B."/>
            <person name="Mehta T."/>
            <person name="Park D."/>
            <person name="Pearson M."/>
            <person name="Roberts A."/>
            <person name="Saif S."/>
            <person name="Shea T."/>
            <person name="Shenoy N."/>
            <person name="Sisk P."/>
            <person name="Stolte C."/>
            <person name="Sykes S."/>
            <person name="Thomson T."/>
            <person name="Walk T."/>
            <person name="White J."/>
            <person name="Yandava C."/>
            <person name="Liu Y."/>
            <person name="Xu Q."/>
            <person name="Haas B."/>
            <person name="Nusbaum C."/>
            <person name="Birren B."/>
        </authorList>
    </citation>
    <scope>NUCLEOTIDE SEQUENCE</scope>
    <source>
        <strain evidence="7">28-3-CHN</strain>
    </source>
</reference>